<feature type="region of interest" description="Disordered" evidence="2">
    <location>
        <begin position="670"/>
        <end position="690"/>
    </location>
</feature>
<feature type="coiled-coil region" evidence="1">
    <location>
        <begin position="862"/>
        <end position="903"/>
    </location>
</feature>
<dbReference type="AlphaFoldDB" id="A0AAD1UQP6"/>
<feature type="compositionally biased region" description="Acidic residues" evidence="2">
    <location>
        <begin position="268"/>
        <end position="291"/>
    </location>
</feature>
<evidence type="ECO:0000313" key="3">
    <source>
        <dbReference type="EMBL" id="CAI2372526.1"/>
    </source>
</evidence>
<sequence length="1120" mass="128593">MSATEQDQDDSKEVIEPKQEVQDDNISEKILLKPNKDSPDVEEKKNIMEKADEAEEGPKAIQKTKENEESAKEIENPSPKHVPLEESQNLPKESTEVLKEPSPISHSPKISQDLDSIPQAQNQIPNAQNTSKSSESASKTHKSPKSVLHPLSPSNPSKSPQNLNKIQNSPPNSSEGAKEEDDFYQLEDPHTSPPPHPKTHPQDPHSPTHSTQNPSPKPHPKDSTTHPQNPENSQSSPLKTHPKESIPDSEAQNEKSNGPSQEEKIDKEEEIGNEGEEPNCEELIGEEEGEPVVEKPPVGEKPPVVEKTPVVEKKPDEGEGTDERKKQQDVENFSGKGSREEDEEIGSRKVDENEEVLEKDEGKENIESGENSKSALEGVGKDEEIEGQKEEPLKSIEREDSNQDPQNPPETSHPPSTPQDSVTASNADLHKDLSQVSPLKPHQSDLEIPSNPIILHKQPSEEEVPPKEILEEQVEEEQKDAPQRPSSNYHSHSYIGTRIMNGQRPSRILRSSRNSRDAKLSHLDFSIQPPDQEEGQKREESQLPTGAEKTEVDIVQTKRQQLLQDRKKRSRKSHRVIPKVQDKPDTVSQKIVQEELALLKSKNKIPSRKNNQRNISSRDQKSQHSTYNLQAMDKQGRKELGEIKENQKDFLKNREIRKENEQLQKRKATEFIRKLRKSRPKPKPKKIDEEYMHKIEAQMEERRIREEEEKEAKRQQIKARISKLKKDRLKSKQEMQKNTKKQNHILGEDKKKRLYQQMEERYVKEYQIPELERRKNELAKRRNFLMGQRNEVEEYVDKSDNNKRFHSYNRISFDSKQEKGISDQKYKRKPMSKKYTFKEKAESLVADRSREDSIGQIKGNQVNQYYHNAKALENVLKEEKSNLQKLERDKKKLIERKQKVASYSKLVREIHWDHSDRNKRDVKYNPLKKRSVIGETDSNKTFENHNRSRMAAVEKVKEIRRKQVKKETDIENRRQPEANNFIVDSNSSNDIPALNHSYLPPNSVGIKRENPKSLIVNKNLGRESVTANRESPALQVRPFVLAGKEMPSEPRDVSPNLSALNVSGLLDDSQLPFPEGVGPSLRDYPHHHAPPHNIQGPPLEVDDAMIEDIQKRLELLDEFK</sequence>
<proteinExistence type="predicted"/>
<dbReference type="EMBL" id="CAMPGE010013815">
    <property type="protein sequence ID" value="CAI2372526.1"/>
    <property type="molecule type" value="Genomic_DNA"/>
</dbReference>
<feature type="compositionally biased region" description="Basic and acidic residues" evidence="2">
    <location>
        <begin position="965"/>
        <end position="976"/>
    </location>
</feature>
<feature type="compositionally biased region" description="Pro residues" evidence="2">
    <location>
        <begin position="406"/>
        <end position="417"/>
    </location>
</feature>
<feature type="compositionally biased region" description="Basic residues" evidence="2">
    <location>
        <begin position="566"/>
        <end position="577"/>
    </location>
</feature>
<name>A0AAD1UQP6_EUPCR</name>
<dbReference type="Proteomes" id="UP001295684">
    <property type="component" value="Unassembled WGS sequence"/>
</dbReference>
<feature type="compositionally biased region" description="Basic residues" evidence="2">
    <location>
        <begin position="601"/>
        <end position="611"/>
    </location>
</feature>
<reference evidence="3" key="1">
    <citation type="submission" date="2023-07" db="EMBL/GenBank/DDBJ databases">
        <authorList>
            <consortium name="AG Swart"/>
            <person name="Singh M."/>
            <person name="Singh A."/>
            <person name="Seah K."/>
            <person name="Emmerich C."/>
        </authorList>
    </citation>
    <scope>NUCLEOTIDE SEQUENCE</scope>
    <source>
        <strain evidence="3">DP1</strain>
    </source>
</reference>
<feature type="compositionally biased region" description="Basic and acidic residues" evidence="2">
    <location>
        <begin position="309"/>
        <end position="329"/>
    </location>
</feature>
<protein>
    <submittedName>
        <fullName evidence="3">Uncharacterized protein</fullName>
    </submittedName>
</protein>
<feature type="region of interest" description="Disordered" evidence="2">
    <location>
        <begin position="702"/>
        <end position="751"/>
    </location>
</feature>
<feature type="region of interest" description="Disordered" evidence="2">
    <location>
        <begin position="964"/>
        <end position="989"/>
    </location>
</feature>
<evidence type="ECO:0000313" key="4">
    <source>
        <dbReference type="Proteomes" id="UP001295684"/>
    </source>
</evidence>
<feature type="compositionally biased region" description="Polar residues" evidence="2">
    <location>
        <begin position="152"/>
        <end position="175"/>
    </location>
</feature>
<accession>A0AAD1UQP6</accession>
<feature type="region of interest" description="Disordered" evidence="2">
    <location>
        <begin position="1"/>
        <end position="638"/>
    </location>
</feature>
<feature type="compositionally biased region" description="Polar residues" evidence="2">
    <location>
        <begin position="104"/>
        <end position="114"/>
    </location>
</feature>
<feature type="compositionally biased region" description="Basic and acidic residues" evidence="2">
    <location>
        <begin position="63"/>
        <end position="75"/>
    </location>
</feature>
<keyword evidence="1" id="KW-0175">Coiled coil</keyword>
<keyword evidence="4" id="KW-1185">Reference proteome</keyword>
<feature type="compositionally biased region" description="Basic residues" evidence="2">
    <location>
        <begin position="674"/>
        <end position="684"/>
    </location>
</feature>
<feature type="compositionally biased region" description="Basic and acidic residues" evidence="2">
    <location>
        <begin position="379"/>
        <end position="401"/>
    </location>
</feature>
<gene>
    <name evidence="3" type="ORF">ECRASSUSDP1_LOCUS13857</name>
</gene>
<organism evidence="3 4">
    <name type="scientific">Euplotes crassus</name>
    <dbReference type="NCBI Taxonomy" id="5936"/>
    <lineage>
        <taxon>Eukaryota</taxon>
        <taxon>Sar</taxon>
        <taxon>Alveolata</taxon>
        <taxon>Ciliophora</taxon>
        <taxon>Intramacronucleata</taxon>
        <taxon>Spirotrichea</taxon>
        <taxon>Hypotrichia</taxon>
        <taxon>Euplotida</taxon>
        <taxon>Euplotidae</taxon>
        <taxon>Moneuplotes</taxon>
    </lineage>
</organism>
<comment type="caution">
    <text evidence="3">The sequence shown here is derived from an EMBL/GenBank/DDBJ whole genome shotgun (WGS) entry which is preliminary data.</text>
</comment>
<feature type="compositionally biased region" description="Basic and acidic residues" evidence="2">
    <location>
        <begin position="458"/>
        <end position="470"/>
    </location>
</feature>
<feature type="compositionally biased region" description="Basic and acidic residues" evidence="2">
    <location>
        <begin position="9"/>
        <end position="51"/>
    </location>
</feature>
<feature type="compositionally biased region" description="Basic and acidic residues" evidence="2">
    <location>
        <begin position="702"/>
        <end position="714"/>
    </location>
</feature>
<feature type="region of interest" description="Disordered" evidence="2">
    <location>
        <begin position="1071"/>
        <end position="1100"/>
    </location>
</feature>
<feature type="compositionally biased region" description="Low complexity" evidence="2">
    <location>
        <begin position="117"/>
        <end position="129"/>
    </location>
</feature>
<evidence type="ECO:0000256" key="2">
    <source>
        <dbReference type="SAM" id="MobiDB-lite"/>
    </source>
</evidence>
<feature type="compositionally biased region" description="Basic residues" evidence="2">
    <location>
        <begin position="715"/>
        <end position="729"/>
    </location>
</feature>
<feature type="compositionally biased region" description="Polar residues" evidence="2">
    <location>
        <begin position="225"/>
        <end position="238"/>
    </location>
</feature>
<evidence type="ECO:0000256" key="1">
    <source>
        <dbReference type="SAM" id="Coils"/>
    </source>
</evidence>